<evidence type="ECO:0000313" key="3">
    <source>
        <dbReference type="EMBL" id="NTY58848.1"/>
    </source>
</evidence>
<accession>A0ABX2JQJ4</accession>
<dbReference type="Proteomes" id="UP000708347">
    <property type="component" value="Unassembled WGS sequence"/>
</dbReference>
<dbReference type="PANTHER" id="PTHR39428:SF1">
    <property type="entry name" value="F420H(2)-DEPENDENT QUINONE REDUCTASE RV1261C"/>
    <property type="match status" value="1"/>
</dbReference>
<reference evidence="3 4" key="1">
    <citation type="submission" date="2019-05" db="EMBL/GenBank/DDBJ databases">
        <title>Mycolicibacterium sphagni ENV482 genome assembly.</title>
        <authorList>
            <person name="Chen W."/>
            <person name="Faulkner N.W."/>
            <person name="Hyman M.R."/>
        </authorList>
    </citation>
    <scope>NUCLEOTIDE SEQUENCE [LARGE SCALE GENOMIC DNA]</scope>
    <source>
        <strain evidence="3 4">ENV482</strain>
    </source>
</reference>
<keyword evidence="4" id="KW-1185">Reference proteome</keyword>
<dbReference type="Pfam" id="PF04075">
    <property type="entry name" value="F420H2_quin_red"/>
    <property type="match status" value="1"/>
</dbReference>
<organism evidence="3 4">
    <name type="scientific">Mycolicibacterium sphagni</name>
    <dbReference type="NCBI Taxonomy" id="1786"/>
    <lineage>
        <taxon>Bacteria</taxon>
        <taxon>Bacillati</taxon>
        <taxon>Actinomycetota</taxon>
        <taxon>Actinomycetes</taxon>
        <taxon>Mycobacteriales</taxon>
        <taxon>Mycobacteriaceae</taxon>
        <taxon>Mycolicibacterium</taxon>
    </lineage>
</organism>
<gene>
    <name evidence="3" type="ORF">FEG63_04690</name>
</gene>
<dbReference type="InterPro" id="IPR012349">
    <property type="entry name" value="Split_barrel_FMN-bd"/>
</dbReference>
<dbReference type="Gene3D" id="2.30.110.10">
    <property type="entry name" value="Electron Transport, Fmn-binding Protein, Chain A"/>
    <property type="match status" value="1"/>
</dbReference>
<comment type="caution">
    <text evidence="3">The sequence shown here is derived from an EMBL/GenBank/DDBJ whole genome shotgun (WGS) entry which is preliminary data.</text>
</comment>
<dbReference type="EMBL" id="VBSB01000003">
    <property type="protein sequence ID" value="NTY58848.1"/>
    <property type="molecule type" value="Genomic_DNA"/>
</dbReference>
<evidence type="ECO:0000256" key="1">
    <source>
        <dbReference type="ARBA" id="ARBA00008710"/>
    </source>
</evidence>
<comment type="catalytic activity">
    <reaction evidence="2">
        <text>oxidized coenzyme F420-(gamma-L-Glu)(n) + a quinol + H(+) = reduced coenzyme F420-(gamma-L-Glu)(n) + a quinone</text>
        <dbReference type="Rhea" id="RHEA:39663"/>
        <dbReference type="Rhea" id="RHEA-COMP:12939"/>
        <dbReference type="Rhea" id="RHEA-COMP:14378"/>
        <dbReference type="ChEBI" id="CHEBI:15378"/>
        <dbReference type="ChEBI" id="CHEBI:24646"/>
        <dbReference type="ChEBI" id="CHEBI:132124"/>
        <dbReference type="ChEBI" id="CHEBI:133980"/>
        <dbReference type="ChEBI" id="CHEBI:139511"/>
    </reaction>
</comment>
<evidence type="ECO:0000256" key="2">
    <source>
        <dbReference type="ARBA" id="ARBA00049106"/>
    </source>
</evidence>
<dbReference type="SUPFAM" id="SSF50475">
    <property type="entry name" value="FMN-binding split barrel"/>
    <property type="match status" value="1"/>
</dbReference>
<dbReference type="NCBIfam" id="TIGR00026">
    <property type="entry name" value="hi_GC_TIGR00026"/>
    <property type="match status" value="1"/>
</dbReference>
<dbReference type="InterPro" id="IPR004378">
    <property type="entry name" value="F420H2_quin_Rdtase"/>
</dbReference>
<dbReference type="PANTHER" id="PTHR39428">
    <property type="entry name" value="F420H(2)-DEPENDENT QUINONE REDUCTASE RV1261C"/>
    <property type="match status" value="1"/>
</dbReference>
<name>A0ABX2JQJ4_9MYCO</name>
<evidence type="ECO:0000313" key="4">
    <source>
        <dbReference type="Proteomes" id="UP000708347"/>
    </source>
</evidence>
<proteinExistence type="inferred from homology"/>
<protein>
    <submittedName>
        <fullName evidence="3">Nitroreductase family deazaflavin-dependent oxidoreductase</fullName>
    </submittedName>
</protein>
<comment type="similarity">
    <text evidence="1">Belongs to the F420H(2)-dependent quinone reductase family.</text>
</comment>
<dbReference type="RefSeq" id="WP_174396774.1">
    <property type="nucleotide sequence ID" value="NZ_VBSB01000003.1"/>
</dbReference>
<sequence>MTDTPDAAYMNDFNKSIVDEFRANAGVVGGPFEGRPLLLLHTTGAKSGQPRLAPLAYFTVEGKLIIIGSKAGADTNPDWVHNLRANPQAHIEIGTDAYDVTAREMSLEERDEAYPKVVAVAPGFGEYQAKTSRVIPLFELTRV</sequence>